<evidence type="ECO:0000256" key="6">
    <source>
        <dbReference type="ARBA" id="ARBA00023316"/>
    </source>
</evidence>
<dbReference type="SUPFAM" id="SSF47090">
    <property type="entry name" value="PGBD-like"/>
    <property type="match status" value="1"/>
</dbReference>
<dbReference type="PANTHER" id="PTHR41533:SF2">
    <property type="entry name" value="BLR7131 PROTEIN"/>
    <property type="match status" value="1"/>
</dbReference>
<dbReference type="PANTHER" id="PTHR41533">
    <property type="entry name" value="L,D-TRANSPEPTIDASE HI_1667-RELATED"/>
    <property type="match status" value="1"/>
</dbReference>
<evidence type="ECO:0000313" key="9">
    <source>
        <dbReference type="EMBL" id="RVW00017.1"/>
    </source>
</evidence>
<proteinExistence type="inferred from homology"/>
<accession>A0A438ANB5</accession>
<sequence length="518" mass="57756">MACWAFTAAPAAVAQVTAFKMAVAETAASDDMLAAFYRETGYRPLWVGADGAARHRREALLSAVALAPVHGLPTARYDVEELKSRMAAATTDRARGRLDVELTRIFLQFAHDLDTGVVEPRKIDSTIVRDIPVRDRREMLDAFLAAEPVRFLRELTPRTAEYGRLVKEKLALEAVIAGGGWGPTVPATRLERGDSGQAVLALRDRLREMGYLGRTATGLYDAEIEAAVRAAQSDFGLTVDGVAGETTIAEINRPAVDRLGAVIVAMERERWFPDDLGKRHVWVNLTDFRARIVDEGEVTFETRSVIGKSEISHRTPEFSDVIEHMVINPSWYVPRSIIVNEYLPVLRQNPHALGYMEIIDSRGRVVNRGRGFSQYTASSFPFSMRQPPSPRNALGLVKFMFPNKYNIYLHDTPSKSLFDREERAFSHGCVRLSDPFEFAYALLALQEDDPQGFFQSVLNTGVERRVNLETPVPVHLVYRTAYTKPRGGLEYRRDVYGRDAKILDALRAAGVSLPGAES</sequence>
<keyword evidence="6 7" id="KW-0961">Cell wall biogenesis/degradation</keyword>
<keyword evidence="3" id="KW-0808">Transferase</keyword>
<dbReference type="GO" id="GO:0008360">
    <property type="term" value="P:regulation of cell shape"/>
    <property type="evidence" value="ECO:0007669"/>
    <property type="project" value="UniProtKB-UniRule"/>
</dbReference>
<reference evidence="9 10" key="1">
    <citation type="submission" date="2018-11" db="EMBL/GenBank/DDBJ databases">
        <title>Mesobaculum littorinae gen. nov., sp. nov., isolated from Littorina scabra that represents a novel genus of the order Rhodobacteraceae.</title>
        <authorList>
            <person name="Li F."/>
        </authorList>
    </citation>
    <scope>NUCLEOTIDE SEQUENCE [LARGE SCALE GENOMIC DNA]</scope>
    <source>
        <strain evidence="9 10">M0103</strain>
    </source>
</reference>
<dbReference type="InterPro" id="IPR036365">
    <property type="entry name" value="PGBD-like_sf"/>
</dbReference>
<gene>
    <name evidence="9" type="ORF">EKE94_03365</name>
</gene>
<evidence type="ECO:0000256" key="1">
    <source>
        <dbReference type="ARBA" id="ARBA00004752"/>
    </source>
</evidence>
<feature type="active site" description="Nucleophile" evidence="7">
    <location>
        <position position="429"/>
    </location>
</feature>
<keyword evidence="10" id="KW-1185">Reference proteome</keyword>
<dbReference type="PROSITE" id="PS52029">
    <property type="entry name" value="LD_TPASE"/>
    <property type="match status" value="1"/>
</dbReference>
<dbReference type="GO" id="GO:0071555">
    <property type="term" value="P:cell wall organization"/>
    <property type="evidence" value="ECO:0007669"/>
    <property type="project" value="UniProtKB-UniRule"/>
</dbReference>
<dbReference type="CDD" id="cd16913">
    <property type="entry name" value="YkuD_like"/>
    <property type="match status" value="1"/>
</dbReference>
<evidence type="ECO:0000256" key="3">
    <source>
        <dbReference type="ARBA" id="ARBA00022679"/>
    </source>
</evidence>
<evidence type="ECO:0000259" key="8">
    <source>
        <dbReference type="PROSITE" id="PS52029"/>
    </source>
</evidence>
<dbReference type="Proteomes" id="UP000285908">
    <property type="component" value="Unassembled WGS sequence"/>
</dbReference>
<dbReference type="UniPathway" id="UPA00219"/>
<dbReference type="OrthoDB" id="9778545at2"/>
<dbReference type="InterPro" id="IPR002477">
    <property type="entry name" value="Peptidoglycan-bd-like"/>
</dbReference>
<keyword evidence="5 7" id="KW-0573">Peptidoglycan synthesis</keyword>
<dbReference type="AlphaFoldDB" id="A0A438ANB5"/>
<name>A0A438ANB5_9RHOB</name>
<dbReference type="GO" id="GO:0004180">
    <property type="term" value="F:carboxypeptidase activity"/>
    <property type="evidence" value="ECO:0007669"/>
    <property type="project" value="UniProtKB-ARBA"/>
</dbReference>
<protein>
    <submittedName>
        <fullName evidence="9">Murein L,D-transpeptidase</fullName>
    </submittedName>
</protein>
<evidence type="ECO:0000256" key="5">
    <source>
        <dbReference type="ARBA" id="ARBA00022984"/>
    </source>
</evidence>
<comment type="similarity">
    <text evidence="2">Belongs to the YkuD family.</text>
</comment>
<evidence type="ECO:0000256" key="7">
    <source>
        <dbReference type="PROSITE-ProRule" id="PRU01373"/>
    </source>
</evidence>
<dbReference type="Gene3D" id="2.40.440.10">
    <property type="entry name" value="L,D-transpeptidase catalytic domain-like"/>
    <property type="match status" value="1"/>
</dbReference>
<dbReference type="GO" id="GO:0009252">
    <property type="term" value="P:peptidoglycan biosynthetic process"/>
    <property type="evidence" value="ECO:0007669"/>
    <property type="project" value="UniProtKB-UniPathway"/>
</dbReference>
<keyword evidence="4 7" id="KW-0133">Cell shape</keyword>
<dbReference type="InterPro" id="IPR045380">
    <property type="entry name" value="LD_TPept_scaffold_dom"/>
</dbReference>
<dbReference type="InterPro" id="IPR038063">
    <property type="entry name" value="Transpep_catalytic_dom"/>
</dbReference>
<dbReference type="GO" id="GO:0016740">
    <property type="term" value="F:transferase activity"/>
    <property type="evidence" value="ECO:0007669"/>
    <property type="project" value="UniProtKB-KW"/>
</dbReference>
<comment type="caution">
    <text evidence="9">The sequence shown here is derived from an EMBL/GenBank/DDBJ whole genome shotgun (WGS) entry which is preliminary data.</text>
</comment>
<feature type="active site" description="Proton donor/acceptor" evidence="7">
    <location>
        <position position="410"/>
    </location>
</feature>
<feature type="domain" description="L,D-TPase catalytic" evidence="8">
    <location>
        <begin position="279"/>
        <end position="458"/>
    </location>
</feature>
<dbReference type="Pfam" id="PF03734">
    <property type="entry name" value="YkuD"/>
    <property type="match status" value="1"/>
</dbReference>
<evidence type="ECO:0000313" key="10">
    <source>
        <dbReference type="Proteomes" id="UP000285908"/>
    </source>
</evidence>
<dbReference type="SUPFAM" id="SSF141523">
    <property type="entry name" value="L,D-transpeptidase catalytic domain-like"/>
    <property type="match status" value="1"/>
</dbReference>
<dbReference type="InterPro" id="IPR052905">
    <property type="entry name" value="LD-transpeptidase_YkuD-like"/>
</dbReference>
<dbReference type="Pfam" id="PF01471">
    <property type="entry name" value="PG_binding_1"/>
    <property type="match status" value="1"/>
</dbReference>
<dbReference type="Pfam" id="PF20142">
    <property type="entry name" value="Scaffold"/>
    <property type="match status" value="1"/>
</dbReference>
<evidence type="ECO:0000256" key="2">
    <source>
        <dbReference type="ARBA" id="ARBA00005992"/>
    </source>
</evidence>
<dbReference type="Gene3D" id="1.10.101.10">
    <property type="entry name" value="PGBD-like superfamily/PGBD"/>
    <property type="match status" value="1"/>
</dbReference>
<organism evidence="9 10">
    <name type="scientific">Mesobaculum littorinae</name>
    <dbReference type="NCBI Taxonomy" id="2486419"/>
    <lineage>
        <taxon>Bacteria</taxon>
        <taxon>Pseudomonadati</taxon>
        <taxon>Pseudomonadota</taxon>
        <taxon>Alphaproteobacteria</taxon>
        <taxon>Rhodobacterales</taxon>
        <taxon>Roseobacteraceae</taxon>
        <taxon>Mesobaculum</taxon>
    </lineage>
</organism>
<comment type="pathway">
    <text evidence="1 7">Cell wall biogenesis; peptidoglycan biosynthesis.</text>
</comment>
<dbReference type="InterPro" id="IPR005490">
    <property type="entry name" value="LD_TPept_cat_dom"/>
</dbReference>
<dbReference type="InterPro" id="IPR036366">
    <property type="entry name" value="PGBDSf"/>
</dbReference>
<dbReference type="EMBL" id="RQXX01000001">
    <property type="protein sequence ID" value="RVW00017.1"/>
    <property type="molecule type" value="Genomic_DNA"/>
</dbReference>
<evidence type="ECO:0000256" key="4">
    <source>
        <dbReference type="ARBA" id="ARBA00022960"/>
    </source>
</evidence>